<organism evidence="1 2">
    <name type="scientific">Helicobacter pullorum</name>
    <dbReference type="NCBI Taxonomy" id="35818"/>
    <lineage>
        <taxon>Bacteria</taxon>
        <taxon>Pseudomonadati</taxon>
        <taxon>Campylobacterota</taxon>
        <taxon>Epsilonproteobacteria</taxon>
        <taxon>Campylobacterales</taxon>
        <taxon>Helicobacteraceae</taxon>
        <taxon>Helicobacter</taxon>
    </lineage>
</organism>
<evidence type="ECO:0000313" key="2">
    <source>
        <dbReference type="Proteomes" id="UP000037997"/>
    </source>
</evidence>
<protein>
    <recommendedName>
        <fullName evidence="3">Response regulatory domain-containing protein</fullName>
    </recommendedName>
</protein>
<dbReference type="Proteomes" id="UP000037997">
    <property type="component" value="Unassembled WGS sequence"/>
</dbReference>
<evidence type="ECO:0000313" key="1">
    <source>
        <dbReference type="EMBL" id="KPH56243.1"/>
    </source>
</evidence>
<name>A0A0N1MQR4_9HELI</name>
<dbReference type="Gene3D" id="3.40.50.2300">
    <property type="match status" value="1"/>
</dbReference>
<proteinExistence type="predicted"/>
<dbReference type="STRING" id="35818.HPU229336_08295"/>
<dbReference type="EMBL" id="JNOC01000016">
    <property type="protein sequence ID" value="KPH56243.1"/>
    <property type="molecule type" value="Genomic_DNA"/>
</dbReference>
<reference evidence="1 2" key="1">
    <citation type="submission" date="2014-06" db="EMBL/GenBank/DDBJ databases">
        <title>Helicobacter pullorum isolates in fresh chicken meat - phenotypic and genotypic features.</title>
        <authorList>
            <person name="Borges V."/>
            <person name="Santos A."/>
            <person name="Correia C.B."/>
            <person name="Saraiva M."/>
            <person name="Menard A."/>
            <person name="Vieira L."/>
            <person name="Sampaio D.A."/>
            <person name="Gomes J.P."/>
            <person name="Oleastro M."/>
        </authorList>
    </citation>
    <scope>NUCLEOTIDE SEQUENCE [LARGE SCALE GENOMIC DNA]</scope>
    <source>
        <strain evidence="1 2">229334/12</strain>
    </source>
</reference>
<dbReference type="AlphaFoldDB" id="A0A0N1MQR4"/>
<comment type="caution">
    <text evidence="1">The sequence shown here is derived from an EMBL/GenBank/DDBJ whole genome shotgun (WGS) entry which is preliminary data.</text>
</comment>
<dbReference type="PATRIC" id="fig|35818.11.peg.445"/>
<evidence type="ECO:0008006" key="3">
    <source>
        <dbReference type="Google" id="ProtNLM"/>
    </source>
</evidence>
<dbReference type="RefSeq" id="WP_054197602.1">
    <property type="nucleotide sequence ID" value="NZ_CALUQK010000005.1"/>
</dbReference>
<gene>
    <name evidence="1" type="ORF">HPU229334_02280</name>
</gene>
<accession>A0A0N1MQR4</accession>
<sequence>MTGFLIAFNAKTRQGKIEQAHNKRHYEFDLKVWQGRLDELAPNIEVEFELSNTKEVLFVKPKSIFANENFTIQQTKSIKDCIYDYFGGVENLIKRYQKAIQSNKELDFLKIKRFLFTAYNDLFELDSTIPNLALSNLKSELASLDNAFESFSKKASYPPQYSYEKIFLSKQIQYTKNQELIQTTHSIIKSASIQQASMGKTLKEMEERFANRRDLNSPDYLQTQTSLKSFRKRYVDLLHYLSSQKEKLAKITKAGEQFEEQFYEPFLKSYLPFSKELKNDFIKILNSKAYELDCLLWQRAKQSLSVRRFFIEAGITGTYSSKTFLKYFLKSLDRSKIRQETKSLFDLLKYLETFSKKNILLIQKSVDDSKRYKEYLKNFDNDLNITTSNHPKEILNSPKNTHYDVIVMEWEIDDMCILDFIQSYQKIFNTKEKTYFCAIIPKNLDNSLIQEAKKSQIQYLIYRNNTEQFIDMMRMIL</sequence>